<dbReference type="EMBL" id="BAABHD010000061">
    <property type="protein sequence ID" value="GAA4461334.1"/>
    <property type="molecule type" value="Genomic_DNA"/>
</dbReference>
<evidence type="ECO:0000313" key="2">
    <source>
        <dbReference type="Proteomes" id="UP001501175"/>
    </source>
</evidence>
<reference evidence="2" key="1">
    <citation type="journal article" date="2019" name="Int. J. Syst. Evol. Microbiol.">
        <title>The Global Catalogue of Microorganisms (GCM) 10K type strain sequencing project: providing services to taxonomists for standard genome sequencing and annotation.</title>
        <authorList>
            <consortium name="The Broad Institute Genomics Platform"/>
            <consortium name="The Broad Institute Genome Sequencing Center for Infectious Disease"/>
            <person name="Wu L."/>
            <person name="Ma J."/>
        </authorList>
    </citation>
    <scope>NUCLEOTIDE SEQUENCE [LARGE SCALE GENOMIC DNA]</scope>
    <source>
        <strain evidence="2">JCM 17927</strain>
    </source>
</reference>
<evidence type="ECO:0000313" key="1">
    <source>
        <dbReference type="EMBL" id="GAA4461334.1"/>
    </source>
</evidence>
<comment type="caution">
    <text evidence="1">The sequence shown here is derived from an EMBL/GenBank/DDBJ whole genome shotgun (WGS) entry which is preliminary data.</text>
</comment>
<keyword evidence="2" id="KW-1185">Reference proteome</keyword>
<gene>
    <name evidence="1" type="ORF">GCM10023189_36750</name>
</gene>
<accession>A0ABP8N4T3</accession>
<proteinExistence type="predicted"/>
<name>A0ABP8N4T3_9BACT</name>
<sequence length="430" mass="49911">MFDVNYKTVVVKCPNPSCMANIQLSIGKVPGGENDSGGWILECNKCHMLFPYAVKNPNDYSRVDHGATVLDSWDNEILGDKQEVIKKHNLESFPEDFRFDNLLYVETGEFERPKFSDIEENIFFCPECGTHIEPHVYSQLTHKLTSVNETIEGYMPYYLKGMLGDPDSIIILSDYQCSCEFKTKIVLYKSFKENELPIEDEHELILIDVIGAKLETNIDGIYNRDSCLQVLQKLLIRWQVYYNRVFLAVPFIGFDFKNREAQRVELWNWILKNTVPHKTTLLTRRATFNSFLEGSNNTGLDISVLKSYGLLNPTLSELTEKKALFKTDFHAKFYAGFDRMNSEVLVGSFNIHEGGYVENIHFKKYDFGDFFLKYILKMNIIFDPRFIDEEGEFLLIDESNKRVTIEKYNTSRRNKILEIINGIDNKDLPN</sequence>
<evidence type="ECO:0008006" key="3">
    <source>
        <dbReference type="Google" id="ProtNLM"/>
    </source>
</evidence>
<organism evidence="1 2">
    <name type="scientific">Nibrella saemangeumensis</name>
    <dbReference type="NCBI Taxonomy" id="1084526"/>
    <lineage>
        <taxon>Bacteria</taxon>
        <taxon>Pseudomonadati</taxon>
        <taxon>Bacteroidota</taxon>
        <taxon>Cytophagia</taxon>
        <taxon>Cytophagales</taxon>
        <taxon>Spirosomataceae</taxon>
        <taxon>Nibrella</taxon>
    </lineage>
</organism>
<protein>
    <recommendedName>
        <fullName evidence="3">PLD-like domain-containing protein</fullName>
    </recommendedName>
</protein>
<dbReference type="Proteomes" id="UP001501175">
    <property type="component" value="Unassembled WGS sequence"/>
</dbReference>